<dbReference type="GO" id="GO:0004222">
    <property type="term" value="F:metalloendopeptidase activity"/>
    <property type="evidence" value="ECO:0007669"/>
    <property type="project" value="TreeGrafter"/>
</dbReference>
<proteinExistence type="predicted"/>
<reference evidence="6" key="1">
    <citation type="journal article" date="2015" name="Genome Announc.">
        <title>High-Quality Draft Genome Sequence of Desulfovibrio carbinoliphilus FW-101-2B, an Organic Acid-Oxidizing Sulfate-Reducing Bacterium Isolated from Uranium(VI)-Contaminated Groundwater.</title>
        <authorList>
            <person name="Ramsay B.D."/>
            <person name="Hwang C."/>
            <person name="Woo H.L."/>
            <person name="Carroll S.L."/>
            <person name="Lucas S."/>
            <person name="Han J."/>
            <person name="Lapidus A.L."/>
            <person name="Cheng J.F."/>
            <person name="Goodwin L.A."/>
            <person name="Pitluck S."/>
            <person name="Peters L."/>
            <person name="Chertkov O."/>
            <person name="Held B."/>
            <person name="Detter J.C."/>
            <person name="Han C.S."/>
            <person name="Tapia R."/>
            <person name="Land M.L."/>
            <person name="Hauser L.J."/>
            <person name="Kyrpides N.C."/>
            <person name="Ivanova N.N."/>
            <person name="Mikhailova N."/>
            <person name="Pagani I."/>
            <person name="Woyke T."/>
            <person name="Arkin A.P."/>
            <person name="Dehal P."/>
            <person name="Chivian D."/>
            <person name="Criddle C.S."/>
            <person name="Wu W."/>
            <person name="Chakraborty R."/>
            <person name="Hazen T.C."/>
            <person name="Fields M.W."/>
        </authorList>
    </citation>
    <scope>NUCLEOTIDE SEQUENCE [LARGE SCALE GENOMIC DNA]</scope>
    <source>
        <strain evidence="6">FW-101-2B</strain>
    </source>
</reference>
<accession>G7QCP2</accession>
<dbReference type="PANTHER" id="PTHR21666">
    <property type="entry name" value="PEPTIDASE-RELATED"/>
    <property type="match status" value="1"/>
</dbReference>
<dbReference type="EMBL" id="CM001368">
    <property type="protein sequence ID" value="EHJ46198.1"/>
    <property type="molecule type" value="Genomic_DNA"/>
</dbReference>
<dbReference type="InterPro" id="IPR019301">
    <property type="entry name" value="Flagellar_prot_FlgJ_N"/>
</dbReference>
<dbReference type="HOGENOM" id="CLU_031108_0_0_7"/>
<name>G7QCP2_9BACT</name>
<dbReference type="RefSeq" id="WP_009179653.1">
    <property type="nucleotide sequence ID" value="NZ_CM001368.1"/>
</dbReference>
<dbReference type="SUPFAM" id="SSF51261">
    <property type="entry name" value="Duplicated hybrid motif"/>
    <property type="match status" value="1"/>
</dbReference>
<dbReference type="eggNOG" id="COG0739">
    <property type="taxonomic scope" value="Bacteria"/>
</dbReference>
<gene>
    <name evidence="5" type="ORF">DFW101_0181</name>
</gene>
<evidence type="ECO:0000256" key="2">
    <source>
        <dbReference type="SAM" id="MobiDB-lite"/>
    </source>
</evidence>
<dbReference type="MEROPS" id="M23.009"/>
<dbReference type="Proteomes" id="UP000004662">
    <property type="component" value="Chromosome"/>
</dbReference>
<evidence type="ECO:0000259" key="4">
    <source>
        <dbReference type="Pfam" id="PF10135"/>
    </source>
</evidence>
<dbReference type="CDD" id="cd12797">
    <property type="entry name" value="M23_peptidase"/>
    <property type="match status" value="1"/>
</dbReference>
<evidence type="ECO:0000313" key="5">
    <source>
        <dbReference type="EMBL" id="EHJ46198.1"/>
    </source>
</evidence>
<dbReference type="InterPro" id="IPR016047">
    <property type="entry name" value="M23ase_b-sheet_dom"/>
</dbReference>
<dbReference type="Pfam" id="PF10135">
    <property type="entry name" value="Rod-binding"/>
    <property type="match status" value="1"/>
</dbReference>
<dbReference type="PANTHER" id="PTHR21666:SF289">
    <property type="entry name" value="L-ALA--D-GLU ENDOPEPTIDASE"/>
    <property type="match status" value="1"/>
</dbReference>
<dbReference type="Pfam" id="PF01551">
    <property type="entry name" value="Peptidase_M23"/>
    <property type="match status" value="1"/>
</dbReference>
<sequence length="346" mass="35359">MSLPDGMGDLAATAAMQDDVAQKLRVDALQKSLAGGKTKEAKLREACQGFESVFISQLFAKMRATVPKDGILHGQYEDQYYSMFDKAMSDKMAADGGIGLADMMYRQLKGKVLGQDEGVAGKGDIVPANRLAPAHIPAGQAGHADPALAASGKAGAAGLSEDDEDDDGAAAADPSLATALARPGVDALAASHAPATATPVDPAAAQAQAAVPLSAPVTGDITSEYGWRSDPFKGKRAWHAGMDIAATSGSQVSACWDGTVVFAGTKGGYGNVVEIEHPGGWKSVYGHLRGYSVKAGETVAAGGKIAEVGSTGRSTGPHLHFELRRGGETVDPETLLAGSGLLQGVM</sequence>
<evidence type="ECO:0000259" key="3">
    <source>
        <dbReference type="Pfam" id="PF01551"/>
    </source>
</evidence>
<evidence type="ECO:0000256" key="1">
    <source>
        <dbReference type="ARBA" id="ARBA00022729"/>
    </source>
</evidence>
<dbReference type="eggNOG" id="COG3951">
    <property type="taxonomic scope" value="Bacteria"/>
</dbReference>
<dbReference type="InterPro" id="IPR050570">
    <property type="entry name" value="Cell_wall_metabolism_enzyme"/>
</dbReference>
<feature type="domain" description="M23ase beta-sheet core" evidence="3">
    <location>
        <begin position="239"/>
        <end position="332"/>
    </location>
</feature>
<dbReference type="FunFam" id="2.70.70.10:FF:000006">
    <property type="entry name" value="M23 family peptidase"/>
    <property type="match status" value="1"/>
</dbReference>
<dbReference type="PRINTS" id="PR01002">
    <property type="entry name" value="FLGFLGJ"/>
</dbReference>
<dbReference type="OrthoDB" id="9796740at2"/>
<evidence type="ECO:0000313" key="6">
    <source>
        <dbReference type="Proteomes" id="UP000004662"/>
    </source>
</evidence>
<dbReference type="Gene3D" id="2.70.70.10">
    <property type="entry name" value="Glucose Permease (Domain IIA)"/>
    <property type="match status" value="1"/>
</dbReference>
<feature type="compositionally biased region" description="Low complexity" evidence="2">
    <location>
        <begin position="147"/>
        <end position="159"/>
    </location>
</feature>
<keyword evidence="6" id="KW-1185">Reference proteome</keyword>
<keyword evidence="1" id="KW-0732">Signal</keyword>
<feature type="region of interest" description="Disordered" evidence="2">
    <location>
        <begin position="136"/>
        <end position="170"/>
    </location>
</feature>
<organism evidence="5 6">
    <name type="scientific">Solidesulfovibrio carbinoliphilus subsp. oakridgensis</name>
    <dbReference type="NCBI Taxonomy" id="694327"/>
    <lineage>
        <taxon>Bacteria</taxon>
        <taxon>Pseudomonadati</taxon>
        <taxon>Thermodesulfobacteriota</taxon>
        <taxon>Desulfovibrionia</taxon>
        <taxon>Desulfovibrionales</taxon>
        <taxon>Desulfovibrionaceae</taxon>
        <taxon>Solidesulfovibrio</taxon>
    </lineage>
</organism>
<dbReference type="InterPro" id="IPR011055">
    <property type="entry name" value="Dup_hybrid_motif"/>
</dbReference>
<feature type="domain" description="Flagellar protein FlgJ N-terminal" evidence="4">
    <location>
        <begin position="62"/>
        <end position="107"/>
    </location>
</feature>
<dbReference type="STRING" id="694327.DFW101_0181"/>
<protein>
    <submittedName>
        <fullName evidence="5">Peptidase M23</fullName>
    </submittedName>
</protein>
<dbReference type="AlphaFoldDB" id="G7QCP2"/>